<dbReference type="PANTHER" id="PTHR42742:SF3">
    <property type="entry name" value="FRUCTOKINASE"/>
    <property type="match status" value="1"/>
</dbReference>
<dbReference type="GO" id="GO:0005975">
    <property type="term" value="P:carbohydrate metabolic process"/>
    <property type="evidence" value="ECO:0007669"/>
    <property type="project" value="InterPro"/>
</dbReference>
<feature type="domain" description="Phosphomannose isomerase type I catalytic" evidence="5">
    <location>
        <begin position="29"/>
        <end position="66"/>
    </location>
</feature>
<comment type="cofactor">
    <cofactor evidence="3">
        <name>Zn(2+)</name>
        <dbReference type="ChEBI" id="CHEBI:29105"/>
    </cofactor>
    <text evidence="3">Binds 1 zinc ion per subunit.</text>
</comment>
<dbReference type="AlphaFoldDB" id="A0A7T3RF56"/>
<organism evidence="6 7">
    <name type="scientific">Treponema peruense</name>
    <dbReference type="NCBI Taxonomy" id="2787628"/>
    <lineage>
        <taxon>Bacteria</taxon>
        <taxon>Pseudomonadati</taxon>
        <taxon>Spirochaetota</taxon>
        <taxon>Spirochaetia</taxon>
        <taxon>Spirochaetales</taxon>
        <taxon>Treponemataceae</taxon>
        <taxon>Treponema</taxon>
    </lineage>
</organism>
<dbReference type="InterPro" id="IPR051804">
    <property type="entry name" value="Carb_Metab_Reg_Kinase/Isom"/>
</dbReference>
<feature type="active site" evidence="4">
    <location>
        <position position="152"/>
    </location>
</feature>
<keyword evidence="6" id="KW-0413">Isomerase</keyword>
<keyword evidence="1 3" id="KW-0479">Metal-binding</keyword>
<evidence type="ECO:0000256" key="4">
    <source>
        <dbReference type="PIRSR" id="PIRSR036894-2"/>
    </source>
</evidence>
<dbReference type="Pfam" id="PF20511">
    <property type="entry name" value="PMI_typeI_cat"/>
    <property type="match status" value="1"/>
</dbReference>
<dbReference type="InterPro" id="IPR014710">
    <property type="entry name" value="RmlC-like_jellyroll"/>
</dbReference>
<evidence type="ECO:0000259" key="5">
    <source>
        <dbReference type="Pfam" id="PF20511"/>
    </source>
</evidence>
<dbReference type="InterPro" id="IPR046457">
    <property type="entry name" value="PMI_typeI_cat"/>
</dbReference>
<proteinExistence type="predicted"/>
<name>A0A7T3RF56_9SPIR</name>
<sequence>MIKLNAIKSDKVWGYELWEASTHPNGLQHELQTFTGGDYPLLVKVIQADDRLSVQVHPDDEKAELYEHCRGKTECWYVLDAAENARLVYGLNGVYTPSELRGAIQANSIQDCLRYVNVKKGDFVYIPAGTVHAIGGGLRLLEIQQSSDITYRLYDWGRGRECHVERAISCIKTQGERNVSAFPGVFSCPYFTLEEITVENEYDSVVDSAPHDTMPCDFVLAFIIDGTGTINGTEVKAEDTLVFAPSEKFCARGNLKIMKIVPAGQRYR</sequence>
<dbReference type="RefSeq" id="WP_177527492.1">
    <property type="nucleotide sequence ID" value="NZ_CBCSHE010000004.1"/>
</dbReference>
<dbReference type="SUPFAM" id="SSF51182">
    <property type="entry name" value="RmlC-like cupins"/>
    <property type="match status" value="1"/>
</dbReference>
<dbReference type="Proteomes" id="UP000595224">
    <property type="component" value="Chromosome"/>
</dbReference>
<dbReference type="InterPro" id="IPR011051">
    <property type="entry name" value="RmlC_Cupin_sf"/>
</dbReference>
<dbReference type="GO" id="GO:0004476">
    <property type="term" value="F:mannose-6-phosphate isomerase activity"/>
    <property type="evidence" value="ECO:0007669"/>
    <property type="project" value="InterPro"/>
</dbReference>
<evidence type="ECO:0000313" key="7">
    <source>
        <dbReference type="Proteomes" id="UP000595224"/>
    </source>
</evidence>
<evidence type="ECO:0000256" key="1">
    <source>
        <dbReference type="ARBA" id="ARBA00022723"/>
    </source>
</evidence>
<dbReference type="InterPro" id="IPR014628">
    <property type="entry name" value="Man6P_isomerase_Firm_short"/>
</dbReference>
<protein>
    <submittedName>
        <fullName evidence="6">Class I mannose-6-phosphate isomerase</fullName>
    </submittedName>
</protein>
<dbReference type="Gene3D" id="2.60.120.10">
    <property type="entry name" value="Jelly Rolls"/>
    <property type="match status" value="2"/>
</dbReference>
<dbReference type="PIRSF" id="PIRSF036894">
    <property type="entry name" value="PMI_Firm_short"/>
    <property type="match status" value="1"/>
</dbReference>
<dbReference type="EMBL" id="CP064936">
    <property type="protein sequence ID" value="QQA01994.1"/>
    <property type="molecule type" value="Genomic_DNA"/>
</dbReference>
<feature type="binding site" evidence="3">
    <location>
        <position position="57"/>
    </location>
    <ligand>
        <name>Zn(2+)</name>
        <dbReference type="ChEBI" id="CHEBI:29105"/>
    </ligand>
</feature>
<dbReference type="PANTHER" id="PTHR42742">
    <property type="entry name" value="TRANSCRIPTIONAL REPRESSOR MPRA"/>
    <property type="match status" value="1"/>
</dbReference>
<reference evidence="6 7" key="1">
    <citation type="submission" date="2020-11" db="EMBL/GenBank/DDBJ databases">
        <title>Treponema Peruensis nv. sp., first commensal Treponema isolated from human feces.</title>
        <authorList>
            <person name="Belkhou C."/>
            <person name="Raes J."/>
        </authorList>
    </citation>
    <scope>NUCLEOTIDE SEQUENCE [LARGE SCALE GENOMIC DNA]</scope>
    <source>
        <strain evidence="6 7">RCC2812</strain>
    </source>
</reference>
<keyword evidence="7" id="KW-1185">Reference proteome</keyword>
<evidence type="ECO:0000313" key="6">
    <source>
        <dbReference type="EMBL" id="QQA01994.1"/>
    </source>
</evidence>
<evidence type="ECO:0000256" key="3">
    <source>
        <dbReference type="PIRSR" id="PIRSR036894-1"/>
    </source>
</evidence>
<accession>A0A7T3RF56</accession>
<keyword evidence="2 3" id="KW-0862">Zinc</keyword>
<dbReference type="GO" id="GO:0008270">
    <property type="term" value="F:zinc ion binding"/>
    <property type="evidence" value="ECO:0007669"/>
    <property type="project" value="InterPro"/>
</dbReference>
<dbReference type="CDD" id="cd07010">
    <property type="entry name" value="cupin_PMI_type_I_N_bac"/>
    <property type="match status" value="1"/>
</dbReference>
<gene>
    <name evidence="6" type="ORF">IWA51_05210</name>
</gene>
<evidence type="ECO:0000256" key="2">
    <source>
        <dbReference type="ARBA" id="ARBA00022833"/>
    </source>
</evidence>
<feature type="binding site" evidence="3">
    <location>
        <position position="74"/>
    </location>
    <ligand>
        <name>Zn(2+)</name>
        <dbReference type="ChEBI" id="CHEBI:29105"/>
    </ligand>
</feature>
<dbReference type="KEGG" id="tper:IWA51_05210"/>
<feature type="binding site" evidence="3">
    <location>
        <position position="132"/>
    </location>
    <ligand>
        <name>Zn(2+)</name>
        <dbReference type="ChEBI" id="CHEBI:29105"/>
    </ligand>
</feature>